<dbReference type="InterPro" id="IPR036426">
    <property type="entry name" value="Bulb-type_lectin_dom_sf"/>
</dbReference>
<dbReference type="OrthoDB" id="1147195at2759"/>
<evidence type="ECO:0000256" key="19">
    <source>
        <dbReference type="PROSITE-ProRule" id="PRU10141"/>
    </source>
</evidence>
<feature type="domain" description="Protein kinase" evidence="22">
    <location>
        <begin position="524"/>
        <end position="801"/>
    </location>
</feature>
<reference evidence="25" key="1">
    <citation type="submission" date="2013-01" db="EMBL/GenBank/DDBJ databases">
        <title>Draft Genome Sequence of a Mulberry Tree, Morus notabilis C.K. Schneid.</title>
        <authorList>
            <person name="He N."/>
            <person name="Zhao S."/>
        </authorList>
    </citation>
    <scope>NUCLEOTIDE SEQUENCE</scope>
</reference>
<dbReference type="GO" id="GO:0106310">
    <property type="term" value="F:protein serine kinase activity"/>
    <property type="evidence" value="ECO:0007669"/>
    <property type="project" value="RHEA"/>
</dbReference>
<keyword evidence="4 18" id="KW-0808">Transferase</keyword>
<dbReference type="InterPro" id="IPR024171">
    <property type="entry name" value="SRK-like_kinase"/>
</dbReference>
<dbReference type="GO" id="GO:0048544">
    <property type="term" value="P:recognition of pollen"/>
    <property type="evidence" value="ECO:0007669"/>
    <property type="project" value="InterPro"/>
</dbReference>
<dbReference type="EC" id="2.7.11.1" evidence="18"/>
<keyword evidence="7 24" id="KW-0430">Lectin</keyword>
<keyword evidence="5 20" id="KW-0812">Transmembrane</keyword>
<accession>W9QUJ3</accession>
<dbReference type="GO" id="GO:0016020">
    <property type="term" value="C:membrane"/>
    <property type="evidence" value="ECO:0007669"/>
    <property type="project" value="UniProtKB-SubCell"/>
</dbReference>
<keyword evidence="25" id="KW-1185">Reference proteome</keyword>
<dbReference type="FunFam" id="2.90.10.30:FF:000001">
    <property type="entry name" value="Serine/threonine-protein kinase"/>
    <property type="match status" value="1"/>
</dbReference>
<keyword evidence="13" id="KW-1015">Disulfide bond</keyword>
<evidence type="ECO:0000256" key="17">
    <source>
        <dbReference type="ARBA" id="ARBA00048679"/>
    </source>
</evidence>
<gene>
    <name evidence="24" type="ORF">L484_022541</name>
</gene>
<dbReference type="AlphaFoldDB" id="W9QUJ3"/>
<feature type="transmembrane region" description="Helical" evidence="20">
    <location>
        <begin position="463"/>
        <end position="488"/>
    </location>
</feature>
<keyword evidence="6 21" id="KW-0732">Signal</keyword>
<dbReference type="FunFam" id="3.30.200.20:FF:000059">
    <property type="entry name" value="S-receptor-like serine/threonine-protein kinase"/>
    <property type="match status" value="1"/>
</dbReference>
<evidence type="ECO:0000256" key="16">
    <source>
        <dbReference type="ARBA" id="ARBA00047899"/>
    </source>
</evidence>
<keyword evidence="3" id="KW-0245">EGF-like domain</keyword>
<dbReference type="PIRSF" id="PIRSF000641">
    <property type="entry name" value="SRK"/>
    <property type="match status" value="1"/>
</dbReference>
<feature type="signal peptide" evidence="21">
    <location>
        <begin position="1"/>
        <end position="24"/>
    </location>
</feature>
<dbReference type="InterPro" id="IPR000719">
    <property type="entry name" value="Prot_kinase_dom"/>
</dbReference>
<feature type="domain" description="Bulb-type lectin" evidence="23">
    <location>
        <begin position="29"/>
        <end position="154"/>
    </location>
</feature>
<dbReference type="SMART" id="SM00108">
    <property type="entry name" value="B_lectin"/>
    <property type="match status" value="1"/>
</dbReference>
<evidence type="ECO:0000256" key="1">
    <source>
        <dbReference type="ARBA" id="ARBA00004479"/>
    </source>
</evidence>
<dbReference type="Gene3D" id="1.10.510.10">
    <property type="entry name" value="Transferase(Phosphotransferase) domain 1"/>
    <property type="match status" value="1"/>
</dbReference>
<keyword evidence="2 18" id="KW-0723">Serine/threonine-protein kinase</keyword>
<evidence type="ECO:0000256" key="21">
    <source>
        <dbReference type="SAM" id="SignalP"/>
    </source>
</evidence>
<evidence type="ECO:0000256" key="9">
    <source>
        <dbReference type="ARBA" id="ARBA00022777"/>
    </source>
</evidence>
<dbReference type="Proteomes" id="UP000030645">
    <property type="component" value="Unassembled WGS sequence"/>
</dbReference>
<evidence type="ECO:0000256" key="12">
    <source>
        <dbReference type="ARBA" id="ARBA00023136"/>
    </source>
</evidence>
<dbReference type="FunFam" id="2.90.10.10:FF:000026">
    <property type="entry name" value="Serine/threonine-protein kinase"/>
    <property type="match status" value="1"/>
</dbReference>
<dbReference type="KEGG" id="mnt:21405354"/>
<dbReference type="FunFam" id="1.10.510.10:FF:000237">
    <property type="entry name" value="G-type lectin S-receptor-like serine/threonine-protein kinase"/>
    <property type="match status" value="1"/>
</dbReference>
<dbReference type="GO" id="GO:0004674">
    <property type="term" value="F:protein serine/threonine kinase activity"/>
    <property type="evidence" value="ECO:0007669"/>
    <property type="project" value="UniProtKB-KW"/>
</dbReference>
<keyword evidence="12 20" id="KW-0472">Membrane</keyword>
<evidence type="ECO:0000256" key="18">
    <source>
        <dbReference type="PIRNR" id="PIRNR000641"/>
    </source>
</evidence>
<comment type="similarity">
    <text evidence="18">Belongs to the protein kinase superfamily. Ser/Thr protein kinase family.</text>
</comment>
<dbReference type="PANTHER" id="PTHR47976">
    <property type="entry name" value="G-TYPE LECTIN S-RECEPTOR-LIKE SERINE/THREONINE-PROTEIN KINASE SD2-5"/>
    <property type="match status" value="1"/>
</dbReference>
<dbReference type="InterPro" id="IPR000858">
    <property type="entry name" value="S_locus_glycoprot_dom"/>
</dbReference>
<keyword evidence="11 20" id="KW-1133">Transmembrane helix</keyword>
<dbReference type="eggNOG" id="ENOG502QRX7">
    <property type="taxonomic scope" value="Eukaryota"/>
</dbReference>
<protein>
    <recommendedName>
        <fullName evidence="18">Receptor-like serine/threonine-protein kinase</fullName>
        <ecNumber evidence="18">2.7.11.1</ecNumber>
    </recommendedName>
</protein>
<dbReference type="Pfam" id="PF07714">
    <property type="entry name" value="PK_Tyr_Ser-Thr"/>
    <property type="match status" value="1"/>
</dbReference>
<dbReference type="InterPro" id="IPR017441">
    <property type="entry name" value="Protein_kinase_ATP_BS"/>
</dbReference>
<organism evidence="24 25">
    <name type="scientific">Morus notabilis</name>
    <dbReference type="NCBI Taxonomy" id="981085"/>
    <lineage>
        <taxon>Eukaryota</taxon>
        <taxon>Viridiplantae</taxon>
        <taxon>Streptophyta</taxon>
        <taxon>Embryophyta</taxon>
        <taxon>Tracheophyta</taxon>
        <taxon>Spermatophyta</taxon>
        <taxon>Magnoliopsida</taxon>
        <taxon>eudicotyledons</taxon>
        <taxon>Gunneridae</taxon>
        <taxon>Pentapetalae</taxon>
        <taxon>rosids</taxon>
        <taxon>fabids</taxon>
        <taxon>Rosales</taxon>
        <taxon>Moraceae</taxon>
        <taxon>Moreae</taxon>
        <taxon>Morus</taxon>
    </lineage>
</organism>
<evidence type="ECO:0000256" key="14">
    <source>
        <dbReference type="ARBA" id="ARBA00023170"/>
    </source>
</evidence>
<dbReference type="SUPFAM" id="SSF51110">
    <property type="entry name" value="alpha-D-mannose-specific plant lectins"/>
    <property type="match status" value="1"/>
</dbReference>
<evidence type="ECO:0000259" key="22">
    <source>
        <dbReference type="PROSITE" id="PS50011"/>
    </source>
</evidence>
<dbReference type="SUPFAM" id="SSF56112">
    <property type="entry name" value="Protein kinase-like (PK-like)"/>
    <property type="match status" value="1"/>
</dbReference>
<dbReference type="InterPro" id="IPR001480">
    <property type="entry name" value="Bulb-type_lectin_dom"/>
</dbReference>
<evidence type="ECO:0000313" key="25">
    <source>
        <dbReference type="Proteomes" id="UP000030645"/>
    </source>
</evidence>
<dbReference type="PROSITE" id="PS50927">
    <property type="entry name" value="BULB_LECTIN"/>
    <property type="match status" value="1"/>
</dbReference>
<evidence type="ECO:0000256" key="8">
    <source>
        <dbReference type="ARBA" id="ARBA00022741"/>
    </source>
</evidence>
<dbReference type="GO" id="GO:0005524">
    <property type="term" value="F:ATP binding"/>
    <property type="evidence" value="ECO:0007669"/>
    <property type="project" value="UniProtKB-UniRule"/>
</dbReference>
<evidence type="ECO:0000313" key="24">
    <source>
        <dbReference type="EMBL" id="EXB54679.1"/>
    </source>
</evidence>
<evidence type="ECO:0000256" key="5">
    <source>
        <dbReference type="ARBA" id="ARBA00022692"/>
    </source>
</evidence>
<proteinExistence type="inferred from homology"/>
<evidence type="ECO:0000256" key="20">
    <source>
        <dbReference type="SAM" id="Phobius"/>
    </source>
</evidence>
<feature type="binding site" evidence="19">
    <location>
        <position position="556"/>
    </location>
    <ligand>
        <name>ATP</name>
        <dbReference type="ChEBI" id="CHEBI:30616"/>
    </ligand>
</feature>
<evidence type="ECO:0000256" key="13">
    <source>
        <dbReference type="ARBA" id="ARBA00023157"/>
    </source>
</evidence>
<evidence type="ECO:0000256" key="11">
    <source>
        <dbReference type="ARBA" id="ARBA00022989"/>
    </source>
</evidence>
<dbReference type="InterPro" id="IPR001245">
    <property type="entry name" value="Ser-Thr/Tyr_kinase_cat_dom"/>
</dbReference>
<keyword evidence="9 18" id="KW-0418">Kinase</keyword>
<dbReference type="Gene3D" id="2.90.10.30">
    <property type="match status" value="1"/>
</dbReference>
<dbReference type="InterPro" id="IPR011009">
    <property type="entry name" value="Kinase-like_dom_sf"/>
</dbReference>
<sequence length="816" mass="91113">MSSMAFPPVFLILSIALFSINTKAQTNQPNAIALGSSLSPNDNTTSWLSPSGLFAFGFYSQDDGFAVGIFMLSQPETTVVWTANRDDPPLSSKATLELTLNGVLVRLRTDEKNQRREQVIIATTSGPASSASMLNSGNFVLYDNNSRVIWESFHFPTDTILGGQNLTSGKNLVSSKSVSDHSSGRFLLGMQEDGNLVAYPLNSSYASEESYWASGFYGYKSDLYLNRTGFLYLQVRGTDFGRLSQQRILADGSSAEQKNESHAIIHRATLGDDGIFRLYSHYFWSNKSSRVVVKWLALENKCDVKGFCGFNSFCALEGKEASCRCFPGFDFVDPNSKSLGCYQNFDEGHNCRENEASESITRYNITGPLENVSWINYPYSVLPLKEELCCKSCLDDCNCWAVYTSANECRKYKLPLKYGKRIEDITPMAFFKVVLENSNTPTHVSPPDRVNPEISVRSKNAPILVLASSLGSVAFLCFVFALSSFVVYKHRAHRYKKLLDSNVGLAEDFTLQSFSYDELERATDGFKEELGRGSFGAVYKGTLVLSAGSNKAVAVKRLEKVVEEGIREFRAEMATIGRTHHRNLVQLIGFCIQGSRKLLVYELMSNGSLADLLFKRIPRPAWRERVRFILDVARGVFYLHEECGVHVIHCNLKPQNILLDDTWTAKISDFGFARLLMPNQAKLSTEVDGTSIGYFAPEWQKNALISVKADIYSFGIVLLETVCCRRNIELNVSTGDEIILSSWVYHCFVAGELNKLVEDHDEQVDVTTLERMVKVGLWCVQDDPALRPLMKNVILMLEGAMDIPIPPSPELPHLAS</sequence>
<evidence type="ECO:0000256" key="6">
    <source>
        <dbReference type="ARBA" id="ARBA00022729"/>
    </source>
</evidence>
<name>W9QUJ3_9ROSA</name>
<evidence type="ECO:0000256" key="2">
    <source>
        <dbReference type="ARBA" id="ARBA00022527"/>
    </source>
</evidence>
<dbReference type="InterPro" id="IPR051343">
    <property type="entry name" value="G-type_lectin_kinases/EP1-like"/>
</dbReference>
<keyword evidence="10 18" id="KW-0067">ATP-binding</keyword>
<keyword evidence="14 24" id="KW-0675">Receptor</keyword>
<evidence type="ECO:0000256" key="3">
    <source>
        <dbReference type="ARBA" id="ARBA00022536"/>
    </source>
</evidence>
<comment type="catalytic activity">
    <reaction evidence="16 18">
        <text>L-threonyl-[protein] + ATP = O-phospho-L-threonyl-[protein] + ADP + H(+)</text>
        <dbReference type="Rhea" id="RHEA:46608"/>
        <dbReference type="Rhea" id="RHEA-COMP:11060"/>
        <dbReference type="Rhea" id="RHEA-COMP:11605"/>
        <dbReference type="ChEBI" id="CHEBI:15378"/>
        <dbReference type="ChEBI" id="CHEBI:30013"/>
        <dbReference type="ChEBI" id="CHEBI:30616"/>
        <dbReference type="ChEBI" id="CHEBI:61977"/>
        <dbReference type="ChEBI" id="CHEBI:456216"/>
        <dbReference type="EC" id="2.7.11.1"/>
    </reaction>
</comment>
<dbReference type="Gene3D" id="3.30.200.20">
    <property type="entry name" value="Phosphorylase Kinase, domain 1"/>
    <property type="match status" value="1"/>
</dbReference>
<keyword evidence="8 18" id="KW-0547">Nucleotide-binding</keyword>
<dbReference type="PROSITE" id="PS00107">
    <property type="entry name" value="PROTEIN_KINASE_ATP"/>
    <property type="match status" value="1"/>
</dbReference>
<dbReference type="GO" id="GO:0030246">
    <property type="term" value="F:carbohydrate binding"/>
    <property type="evidence" value="ECO:0007669"/>
    <property type="project" value="UniProtKB-KW"/>
</dbReference>
<evidence type="ECO:0000256" key="10">
    <source>
        <dbReference type="ARBA" id="ARBA00022840"/>
    </source>
</evidence>
<dbReference type="PROSITE" id="PS50011">
    <property type="entry name" value="PROTEIN_KINASE_DOM"/>
    <property type="match status" value="1"/>
</dbReference>
<evidence type="ECO:0000256" key="15">
    <source>
        <dbReference type="ARBA" id="ARBA00023180"/>
    </source>
</evidence>
<dbReference type="Gene3D" id="2.90.10.10">
    <property type="entry name" value="Bulb-type lectin domain"/>
    <property type="match status" value="1"/>
</dbReference>
<dbReference type="Pfam" id="PF01453">
    <property type="entry name" value="B_lectin"/>
    <property type="match status" value="1"/>
</dbReference>
<comment type="subcellular location">
    <subcellularLocation>
        <location evidence="1">Membrane</location>
        <topology evidence="1">Single-pass type I membrane protein</topology>
    </subcellularLocation>
</comment>
<evidence type="ECO:0000256" key="4">
    <source>
        <dbReference type="ARBA" id="ARBA00022679"/>
    </source>
</evidence>
<evidence type="ECO:0000259" key="23">
    <source>
        <dbReference type="PROSITE" id="PS50927"/>
    </source>
</evidence>
<dbReference type="PANTHER" id="PTHR47976:SF49">
    <property type="entry name" value="RECEPTOR-LIKE SERINE_THREONINE-PROTEIN KINASE"/>
    <property type="match status" value="1"/>
</dbReference>
<dbReference type="Pfam" id="PF00954">
    <property type="entry name" value="S_locus_glycop"/>
    <property type="match status" value="1"/>
</dbReference>
<evidence type="ECO:0000256" key="7">
    <source>
        <dbReference type="ARBA" id="ARBA00022734"/>
    </source>
</evidence>
<dbReference type="EMBL" id="KE344194">
    <property type="protein sequence ID" value="EXB54679.1"/>
    <property type="molecule type" value="Genomic_DNA"/>
</dbReference>
<keyword evidence="15" id="KW-0325">Glycoprotein</keyword>
<feature type="chain" id="PRO_5004927830" description="Receptor-like serine/threonine-protein kinase" evidence="21">
    <location>
        <begin position="25"/>
        <end position="816"/>
    </location>
</feature>
<comment type="catalytic activity">
    <reaction evidence="17 18">
        <text>L-seryl-[protein] + ATP = O-phospho-L-seryl-[protein] + ADP + H(+)</text>
        <dbReference type="Rhea" id="RHEA:17989"/>
        <dbReference type="Rhea" id="RHEA-COMP:9863"/>
        <dbReference type="Rhea" id="RHEA-COMP:11604"/>
        <dbReference type="ChEBI" id="CHEBI:15378"/>
        <dbReference type="ChEBI" id="CHEBI:29999"/>
        <dbReference type="ChEBI" id="CHEBI:30616"/>
        <dbReference type="ChEBI" id="CHEBI:83421"/>
        <dbReference type="ChEBI" id="CHEBI:456216"/>
        <dbReference type="EC" id="2.7.11.1"/>
    </reaction>
</comment>